<dbReference type="EMBL" id="UYRV01119105">
    <property type="protein sequence ID" value="VDN31537.1"/>
    <property type="molecule type" value="Genomic_DNA"/>
</dbReference>
<dbReference type="Proteomes" id="UP000271889">
    <property type="component" value="Unassembled WGS sequence"/>
</dbReference>
<evidence type="ECO:0000313" key="8">
    <source>
        <dbReference type="EMBL" id="VDN31537.1"/>
    </source>
</evidence>
<gene>
    <name evidence="8" type="ORF">CGOC_LOCUS11849</name>
</gene>
<dbReference type="AlphaFoldDB" id="A0A3P7NAU3"/>
<protein>
    <recommendedName>
        <fullName evidence="7">Replication protein A OB domain-containing protein</fullName>
    </recommendedName>
</protein>
<accession>A0A3P7NAU3</accession>
<comment type="similarity">
    <text evidence="1">Belongs to the replication factor A protein 1 family.</text>
</comment>
<evidence type="ECO:0000259" key="7">
    <source>
        <dbReference type="Pfam" id="PF16900"/>
    </source>
</evidence>
<evidence type="ECO:0000256" key="2">
    <source>
        <dbReference type="ARBA" id="ARBA00022723"/>
    </source>
</evidence>
<feature type="domain" description="Replication protein A OB" evidence="7">
    <location>
        <begin position="152"/>
        <end position="225"/>
    </location>
</feature>
<keyword evidence="5" id="KW-0238">DNA-binding</keyword>
<name>A0A3P7NAU3_CYLGO</name>
<evidence type="ECO:0000256" key="1">
    <source>
        <dbReference type="ARBA" id="ARBA00005690"/>
    </source>
</evidence>
<proteinExistence type="inferred from homology"/>
<dbReference type="CDD" id="cd04475">
    <property type="entry name" value="RPA1_DBD_B"/>
    <property type="match status" value="1"/>
</dbReference>
<reference evidence="8 9" key="1">
    <citation type="submission" date="2018-11" db="EMBL/GenBank/DDBJ databases">
        <authorList>
            <consortium name="Pathogen Informatics"/>
        </authorList>
    </citation>
    <scope>NUCLEOTIDE SEQUENCE [LARGE SCALE GENOMIC DNA]</scope>
</reference>
<sequence length="281" mass="30619">MKNFQNKFANFKPTQVYSVPWGDPNSTGKGATPAASRPAAPRRPQAQSFGANVTPISMITPYISKWRICGLCTAKDELKTTKSRSGTGDMKVFSFEITDKDGVAIRITGFNDAAERAYSIIQTDCSYYISGCTVKQANKRFNTTGHDYELSINANTEDENIDVLAVVDQIQPVNKFISRQGRECVKRDVNLIDQSQTVVQLTLWGDQAENFEDHALGQVISIKGALKLIPVCLGAFSLGVASASKIELSPQLDEVPALYEWYTSERGSVDAKTISMAAGGG</sequence>
<dbReference type="SUPFAM" id="SSF50249">
    <property type="entry name" value="Nucleic acid-binding proteins"/>
    <property type="match status" value="2"/>
</dbReference>
<dbReference type="InterPro" id="IPR031657">
    <property type="entry name" value="REPA_OB_2"/>
</dbReference>
<dbReference type="Pfam" id="PF16900">
    <property type="entry name" value="REPA_OB_2"/>
    <property type="match status" value="1"/>
</dbReference>
<organism evidence="8 9">
    <name type="scientific">Cylicostephanus goldi</name>
    <name type="common">Nematode worm</name>
    <dbReference type="NCBI Taxonomy" id="71465"/>
    <lineage>
        <taxon>Eukaryota</taxon>
        <taxon>Metazoa</taxon>
        <taxon>Ecdysozoa</taxon>
        <taxon>Nematoda</taxon>
        <taxon>Chromadorea</taxon>
        <taxon>Rhabditida</taxon>
        <taxon>Rhabditina</taxon>
        <taxon>Rhabditomorpha</taxon>
        <taxon>Strongyloidea</taxon>
        <taxon>Strongylidae</taxon>
        <taxon>Cylicostephanus</taxon>
    </lineage>
</organism>
<dbReference type="FunFam" id="2.40.50.140:FF:000041">
    <property type="entry name" value="Replication protein A subunit"/>
    <property type="match status" value="1"/>
</dbReference>
<feature type="non-terminal residue" evidence="8">
    <location>
        <position position="281"/>
    </location>
</feature>
<evidence type="ECO:0000256" key="3">
    <source>
        <dbReference type="ARBA" id="ARBA00022771"/>
    </source>
</evidence>
<evidence type="ECO:0000256" key="4">
    <source>
        <dbReference type="ARBA" id="ARBA00022833"/>
    </source>
</evidence>
<feature type="compositionally biased region" description="Low complexity" evidence="6">
    <location>
        <begin position="33"/>
        <end position="48"/>
    </location>
</feature>
<feature type="region of interest" description="Disordered" evidence="6">
    <location>
        <begin position="19"/>
        <end position="48"/>
    </location>
</feature>
<keyword evidence="9" id="KW-1185">Reference proteome</keyword>
<evidence type="ECO:0000256" key="6">
    <source>
        <dbReference type="SAM" id="MobiDB-lite"/>
    </source>
</evidence>
<keyword evidence="3" id="KW-0863">Zinc-finger</keyword>
<keyword evidence="2" id="KW-0479">Metal-binding</keyword>
<keyword evidence="4" id="KW-0862">Zinc</keyword>
<evidence type="ECO:0000256" key="5">
    <source>
        <dbReference type="ARBA" id="ARBA00023125"/>
    </source>
</evidence>
<evidence type="ECO:0000313" key="9">
    <source>
        <dbReference type="Proteomes" id="UP000271889"/>
    </source>
</evidence>
<dbReference type="Gene3D" id="2.40.50.140">
    <property type="entry name" value="Nucleic acid-binding proteins"/>
    <property type="match status" value="2"/>
</dbReference>
<dbReference type="OrthoDB" id="1751331at2759"/>
<dbReference type="GO" id="GO:0003677">
    <property type="term" value="F:DNA binding"/>
    <property type="evidence" value="ECO:0007669"/>
    <property type="project" value="UniProtKB-KW"/>
</dbReference>
<dbReference type="CDD" id="cd04474">
    <property type="entry name" value="RPA1_DBD_A"/>
    <property type="match status" value="1"/>
</dbReference>
<dbReference type="GO" id="GO:0008270">
    <property type="term" value="F:zinc ion binding"/>
    <property type="evidence" value="ECO:0007669"/>
    <property type="project" value="UniProtKB-KW"/>
</dbReference>
<dbReference type="InterPro" id="IPR012340">
    <property type="entry name" value="NA-bd_OB-fold"/>
</dbReference>